<reference evidence="1 2" key="1">
    <citation type="submission" date="2015-12" db="EMBL/GenBank/DDBJ databases">
        <authorList>
            <person name="Shamseldin A."/>
            <person name="Moawad H."/>
            <person name="Abd El-Rahim W.M."/>
            <person name="Sadowsky M.J."/>
        </authorList>
    </citation>
    <scope>NUCLEOTIDE SEQUENCE [LARGE SCALE GENOMIC DNA]</scope>
    <source>
        <strain evidence="1 2">SJ5A-1</strain>
    </source>
</reference>
<sequence length="47" mass="5185">MTNPIAIVLGLILLGAVAADLVLWDGTNLVFVGKKLFSLIDWLAFWR</sequence>
<dbReference type="STRING" id="1685382.AVJ23_04495"/>
<evidence type="ECO:0000313" key="2">
    <source>
        <dbReference type="Proteomes" id="UP000054396"/>
    </source>
</evidence>
<keyword evidence="2" id="KW-1185">Reference proteome</keyword>
<dbReference type="AlphaFoldDB" id="A0A0W7WMQ4"/>
<name>A0A0W7WMQ4_9RHOB</name>
<dbReference type="Proteomes" id="UP000054396">
    <property type="component" value="Unassembled WGS sequence"/>
</dbReference>
<dbReference type="EMBL" id="LPXO01000002">
    <property type="protein sequence ID" value="KUF11846.1"/>
    <property type="molecule type" value="Genomic_DNA"/>
</dbReference>
<accession>A0A0W7WMQ4</accession>
<comment type="caution">
    <text evidence="1">The sequence shown here is derived from an EMBL/GenBank/DDBJ whole genome shotgun (WGS) entry which is preliminary data.</text>
</comment>
<evidence type="ECO:0000313" key="1">
    <source>
        <dbReference type="EMBL" id="KUF11846.1"/>
    </source>
</evidence>
<protein>
    <submittedName>
        <fullName evidence="1">Glyceraldehyde-3-phosphate dehydrogenase</fullName>
    </submittedName>
</protein>
<proteinExistence type="predicted"/>
<gene>
    <name evidence="1" type="ORF">AVJ23_04495</name>
</gene>
<dbReference type="RefSeq" id="WP_058860963.1">
    <property type="nucleotide sequence ID" value="NZ_LPXO01000002.1"/>
</dbReference>
<organism evidence="1 2">
    <name type="scientific">Pseudoponticoccus marisrubri</name>
    <dbReference type="NCBI Taxonomy" id="1685382"/>
    <lineage>
        <taxon>Bacteria</taxon>
        <taxon>Pseudomonadati</taxon>
        <taxon>Pseudomonadota</taxon>
        <taxon>Alphaproteobacteria</taxon>
        <taxon>Rhodobacterales</taxon>
        <taxon>Roseobacteraceae</taxon>
        <taxon>Pseudoponticoccus</taxon>
    </lineage>
</organism>